<dbReference type="GO" id="GO:0045454">
    <property type="term" value="P:cell redox homeostasis"/>
    <property type="evidence" value="ECO:0007669"/>
    <property type="project" value="TreeGrafter"/>
</dbReference>
<feature type="region of interest" description="Disordered" evidence="3">
    <location>
        <begin position="531"/>
        <end position="582"/>
    </location>
</feature>
<evidence type="ECO:0000256" key="3">
    <source>
        <dbReference type="SAM" id="MobiDB-lite"/>
    </source>
</evidence>
<evidence type="ECO:0000259" key="4">
    <source>
        <dbReference type="PROSITE" id="PS50097"/>
    </source>
</evidence>
<dbReference type="PROSITE" id="PS50097">
    <property type="entry name" value="BTB"/>
    <property type="match status" value="1"/>
</dbReference>
<dbReference type="Gene3D" id="3.30.710.10">
    <property type="entry name" value="Potassium Channel Kv1.1, Chain A"/>
    <property type="match status" value="1"/>
</dbReference>
<dbReference type="InterPro" id="IPR000210">
    <property type="entry name" value="BTB/POZ_dom"/>
</dbReference>
<dbReference type="SMART" id="SM00225">
    <property type="entry name" value="BTB"/>
    <property type="match status" value="1"/>
</dbReference>
<dbReference type="Pfam" id="PF00651">
    <property type="entry name" value="BTB"/>
    <property type="match status" value="1"/>
</dbReference>
<dbReference type="SUPFAM" id="SSF117281">
    <property type="entry name" value="Kelch motif"/>
    <property type="match status" value="1"/>
</dbReference>
<keyword evidence="1" id="KW-0880">Kelch repeat</keyword>
<evidence type="ECO:0000256" key="1">
    <source>
        <dbReference type="ARBA" id="ARBA00022441"/>
    </source>
</evidence>
<gene>
    <name evidence="5" type="ORF">G6F51_005369</name>
</gene>
<evidence type="ECO:0000256" key="2">
    <source>
        <dbReference type="ARBA" id="ARBA00022737"/>
    </source>
</evidence>
<dbReference type="OrthoDB" id="432528at2759"/>
<dbReference type="Pfam" id="PF24681">
    <property type="entry name" value="Kelch_KLHDC2_KLHL20_DRC7"/>
    <property type="match status" value="2"/>
</dbReference>
<dbReference type="GO" id="GO:0005739">
    <property type="term" value="C:mitochondrion"/>
    <property type="evidence" value="ECO:0007669"/>
    <property type="project" value="TreeGrafter"/>
</dbReference>
<reference evidence="5" key="1">
    <citation type="journal article" date="2020" name="Microb. Genom.">
        <title>Genetic diversity of clinical and environmental Mucorales isolates obtained from an investigation of mucormycosis cases among solid organ transplant recipients.</title>
        <authorList>
            <person name="Nguyen M.H."/>
            <person name="Kaul D."/>
            <person name="Muto C."/>
            <person name="Cheng S.J."/>
            <person name="Richter R.A."/>
            <person name="Bruno V.M."/>
            <person name="Liu G."/>
            <person name="Beyhan S."/>
            <person name="Sundermann A.J."/>
            <person name="Mounaud S."/>
            <person name="Pasculle A.W."/>
            <person name="Nierman W.C."/>
            <person name="Driscoll E."/>
            <person name="Cumbie R."/>
            <person name="Clancy C.J."/>
            <person name="Dupont C.L."/>
        </authorList>
    </citation>
    <scope>NUCLEOTIDE SEQUENCE</scope>
    <source>
        <strain evidence="5">GL16</strain>
    </source>
</reference>
<dbReference type="CDD" id="cd18186">
    <property type="entry name" value="BTB_POZ_ZBTB_KLHL-like"/>
    <property type="match status" value="1"/>
</dbReference>
<comment type="caution">
    <text evidence="5">The sequence shown here is derived from an EMBL/GenBank/DDBJ whole genome shotgun (WGS) entry which is preliminary data.</text>
</comment>
<sequence>MLKYDQPIKTTGKNLIGIWRPVFVKVDQSLFVFGGGGHITDELRYLDLTNMQWKTLHTIHGIPPSRRYGHTATKWKDSIIVFGGCTEDQDYCDDVHIFDSKTSTWHQPLVIGTVAARYLHSAIVYKDKLFVYGGFAKTSDCTFVLDEMCVLDLNTMTWTTFHNMPPRYNHSATLVGNKMYIYAGKDEQGTTVSDLFMIHLQKNYYTPHLLRGNNLCENSEMTLAKSQHFCEAVCGRLLVFGRYTNPKQLESGAEPDLVYSLWMLDLDTLEWEKQECSRYFEVGGWNYFSMIRETLNDKTNSPGAQVSCNNLLFLGNTDPYRLQGYDHFRDALIISSESLGLYDIGDPRPPTTEFIQLLNSPELSDFSVITGDGKEIHVHQVILLSRWPHFRNLHKSGMFESIAKKITIPEPFNVVMAFLKYIYSDSLDTSESWQVVCELLLLSDLYLLHRLKKICCERLYKHHMSVESCGYIFEKAIMTEEIGLKALALDFMFRNYGSFLKTNIFITLPALVQEEFLRAVPDGAVLEVGRPKFSSNKDSGSSNSGSNNNSSSLSRSSNSSNRSDNLNGSHSNNSSSSATLLNNNRSQSYNNLIEFSNHNIQSTQAELIPIENPSDMTVEA</sequence>
<evidence type="ECO:0000313" key="6">
    <source>
        <dbReference type="Proteomes" id="UP000717996"/>
    </source>
</evidence>
<dbReference type="Gene3D" id="2.120.10.80">
    <property type="entry name" value="Kelch-type beta propeller"/>
    <property type="match status" value="2"/>
</dbReference>
<dbReference type="InterPro" id="IPR011333">
    <property type="entry name" value="SKP1/BTB/POZ_sf"/>
</dbReference>
<keyword evidence="2" id="KW-0677">Repeat</keyword>
<proteinExistence type="predicted"/>
<dbReference type="PANTHER" id="PTHR43503:SF2">
    <property type="entry name" value="NEGATIVE REGULATOR OF SPORULATION MDS3-RELATED"/>
    <property type="match status" value="1"/>
</dbReference>
<dbReference type="EMBL" id="JAANIT010000653">
    <property type="protein sequence ID" value="KAG1545603.1"/>
    <property type="molecule type" value="Genomic_DNA"/>
</dbReference>
<dbReference type="Proteomes" id="UP000717996">
    <property type="component" value="Unassembled WGS sequence"/>
</dbReference>
<dbReference type="GO" id="GO:0005829">
    <property type="term" value="C:cytosol"/>
    <property type="evidence" value="ECO:0007669"/>
    <property type="project" value="TreeGrafter"/>
</dbReference>
<evidence type="ECO:0000313" key="5">
    <source>
        <dbReference type="EMBL" id="KAG1545603.1"/>
    </source>
</evidence>
<organism evidence="5 6">
    <name type="scientific">Rhizopus oryzae</name>
    <name type="common">Mucormycosis agent</name>
    <name type="synonym">Rhizopus arrhizus var. delemar</name>
    <dbReference type="NCBI Taxonomy" id="64495"/>
    <lineage>
        <taxon>Eukaryota</taxon>
        <taxon>Fungi</taxon>
        <taxon>Fungi incertae sedis</taxon>
        <taxon>Mucoromycota</taxon>
        <taxon>Mucoromycotina</taxon>
        <taxon>Mucoromycetes</taxon>
        <taxon>Mucorales</taxon>
        <taxon>Mucorineae</taxon>
        <taxon>Rhizopodaceae</taxon>
        <taxon>Rhizopus</taxon>
    </lineage>
</organism>
<feature type="compositionally biased region" description="Low complexity" evidence="3">
    <location>
        <begin position="534"/>
        <end position="582"/>
    </location>
</feature>
<protein>
    <recommendedName>
        <fullName evidence="4">BTB domain-containing protein</fullName>
    </recommendedName>
</protein>
<name>A0A9P6YDJ6_RHIOR</name>
<feature type="domain" description="BTB" evidence="4">
    <location>
        <begin position="364"/>
        <end position="431"/>
    </location>
</feature>
<dbReference type="SUPFAM" id="SSF54695">
    <property type="entry name" value="POZ domain"/>
    <property type="match status" value="1"/>
</dbReference>
<dbReference type="InterPro" id="IPR015915">
    <property type="entry name" value="Kelch-typ_b-propeller"/>
</dbReference>
<accession>A0A9P6YDJ6</accession>
<dbReference type="AlphaFoldDB" id="A0A9P6YDJ6"/>
<dbReference type="PANTHER" id="PTHR43503">
    <property type="entry name" value="MCG48959-RELATED"/>
    <property type="match status" value="1"/>
</dbReference>